<reference evidence="1" key="1">
    <citation type="submission" date="2012-09" db="EMBL/GenBank/DDBJ databases">
        <authorList>
            <person name="Martin A.A."/>
        </authorList>
    </citation>
    <scope>NUCLEOTIDE SEQUENCE</scope>
</reference>
<dbReference type="WBParaSite" id="ACAC_0001270001-mRNA-1">
    <property type="protein sequence ID" value="ACAC_0001270001-mRNA-1"/>
    <property type="gene ID" value="ACAC_0001270001"/>
</dbReference>
<dbReference type="Proteomes" id="UP000035642">
    <property type="component" value="Unassembled WGS sequence"/>
</dbReference>
<accession>A0A0K0DM21</accession>
<proteinExistence type="predicted"/>
<dbReference type="AlphaFoldDB" id="A0A0K0DM21"/>
<protein>
    <submittedName>
        <fullName evidence="2">Zasp-like motif domain-containing protein</fullName>
    </submittedName>
</protein>
<name>A0A0K0DM21_ANGCA</name>
<sequence>MKPSEYTMGKAVYTSVDDVEKMRDGINRMSSYESRPITPAHSVVSGRFTPYGHEAYAPSSYKRNISLTTPVAQPSKFLSTIGPCRSVDFVFKELMAVFTLQRESSPQNVPEWDCT</sequence>
<keyword evidence="1" id="KW-1185">Reference proteome</keyword>
<evidence type="ECO:0000313" key="2">
    <source>
        <dbReference type="WBParaSite" id="ACAC_0001270001-mRNA-1"/>
    </source>
</evidence>
<reference evidence="2" key="2">
    <citation type="submission" date="2017-02" db="UniProtKB">
        <authorList>
            <consortium name="WormBaseParasite"/>
        </authorList>
    </citation>
    <scope>IDENTIFICATION</scope>
</reference>
<evidence type="ECO:0000313" key="1">
    <source>
        <dbReference type="Proteomes" id="UP000035642"/>
    </source>
</evidence>
<organism evidence="1 2">
    <name type="scientific">Angiostrongylus cantonensis</name>
    <name type="common">Rat lungworm</name>
    <dbReference type="NCBI Taxonomy" id="6313"/>
    <lineage>
        <taxon>Eukaryota</taxon>
        <taxon>Metazoa</taxon>
        <taxon>Ecdysozoa</taxon>
        <taxon>Nematoda</taxon>
        <taxon>Chromadorea</taxon>
        <taxon>Rhabditida</taxon>
        <taxon>Rhabditina</taxon>
        <taxon>Rhabditomorpha</taxon>
        <taxon>Strongyloidea</taxon>
        <taxon>Metastrongylidae</taxon>
        <taxon>Angiostrongylus</taxon>
    </lineage>
</organism>